<reference evidence="3 4" key="1">
    <citation type="submission" date="2020-02" db="EMBL/GenBank/DDBJ databases">
        <authorList>
            <person name="Zheng R.K."/>
            <person name="Sun C.M."/>
        </authorList>
    </citation>
    <scope>NUCLEOTIDE SEQUENCE [LARGE SCALE GENOMIC DNA]</scope>
    <source>
        <strain evidence="4">rifampicinis</strain>
    </source>
</reference>
<dbReference type="Gene3D" id="3.40.50.970">
    <property type="match status" value="1"/>
</dbReference>
<dbReference type="PANTHER" id="PTHR48084">
    <property type="entry name" value="2-OXOGLUTARATE OXIDOREDUCTASE SUBUNIT KORB-RELATED"/>
    <property type="match status" value="1"/>
</dbReference>
<feature type="domain" description="Thiamine pyrophosphate enzyme TPP-binding" evidence="2">
    <location>
        <begin position="54"/>
        <end position="202"/>
    </location>
</feature>
<dbReference type="AlphaFoldDB" id="A0A7S8ICI7"/>
<dbReference type="RefSeq" id="WP_195168637.1">
    <property type="nucleotide sequence ID" value="NZ_CP062983.1"/>
</dbReference>
<proteinExistence type="predicted"/>
<dbReference type="GO" id="GO:0016625">
    <property type="term" value="F:oxidoreductase activity, acting on the aldehyde or oxo group of donors, iron-sulfur protein as acceptor"/>
    <property type="evidence" value="ECO:0007669"/>
    <property type="project" value="UniProtKB-ARBA"/>
</dbReference>
<dbReference type="InterPro" id="IPR011766">
    <property type="entry name" value="TPP_enzyme_TPP-bd"/>
</dbReference>
<dbReference type="Proteomes" id="UP000594468">
    <property type="component" value="Chromosome"/>
</dbReference>
<evidence type="ECO:0000313" key="3">
    <source>
        <dbReference type="EMBL" id="QPC80562.1"/>
    </source>
</evidence>
<protein>
    <submittedName>
        <fullName evidence="3">2-oxoacid:ferredoxin oxidoreductase subunit beta</fullName>
    </submittedName>
</protein>
<organism evidence="3 4">
    <name type="scientific">Phototrophicus methaneseepsis</name>
    <dbReference type="NCBI Taxonomy" id="2710758"/>
    <lineage>
        <taxon>Bacteria</taxon>
        <taxon>Bacillati</taxon>
        <taxon>Chloroflexota</taxon>
        <taxon>Candidatus Thermofontia</taxon>
        <taxon>Phototrophicales</taxon>
        <taxon>Phototrophicaceae</taxon>
        <taxon>Phototrophicus</taxon>
    </lineage>
</organism>
<dbReference type="SUPFAM" id="SSF52518">
    <property type="entry name" value="Thiamin diphosphate-binding fold (THDP-binding)"/>
    <property type="match status" value="1"/>
</dbReference>
<name>A0A7S8ICI7_9CHLR</name>
<dbReference type="CDD" id="cd03375">
    <property type="entry name" value="TPP_OGFOR"/>
    <property type="match status" value="1"/>
</dbReference>
<dbReference type="InterPro" id="IPR051457">
    <property type="entry name" value="2-oxoacid:Fd_oxidoreductase"/>
</dbReference>
<dbReference type="PANTHER" id="PTHR48084:SF5">
    <property type="entry name" value="BLR6744 PROTEIN"/>
    <property type="match status" value="1"/>
</dbReference>
<dbReference type="KEGG" id="pmet:G4Y79_12650"/>
<evidence type="ECO:0000259" key="2">
    <source>
        <dbReference type="Pfam" id="PF02775"/>
    </source>
</evidence>
<keyword evidence="4" id="KW-1185">Reference proteome</keyword>
<dbReference type="InterPro" id="IPR029061">
    <property type="entry name" value="THDP-binding"/>
</dbReference>
<gene>
    <name evidence="3" type="ORF">G4Y79_12650</name>
</gene>
<dbReference type="GO" id="GO:0030976">
    <property type="term" value="F:thiamine pyrophosphate binding"/>
    <property type="evidence" value="ECO:0007669"/>
    <property type="project" value="InterPro"/>
</dbReference>
<dbReference type="GO" id="GO:0045333">
    <property type="term" value="P:cellular respiration"/>
    <property type="evidence" value="ECO:0007669"/>
    <property type="project" value="UniProtKB-ARBA"/>
</dbReference>
<dbReference type="Pfam" id="PF02775">
    <property type="entry name" value="TPP_enzyme_C"/>
    <property type="match status" value="1"/>
</dbReference>
<accession>A0A7S8ICI7</accession>
<dbReference type="EMBL" id="CP062983">
    <property type="protein sequence ID" value="QPC80562.1"/>
    <property type="molecule type" value="Genomic_DNA"/>
</dbReference>
<evidence type="ECO:0000313" key="4">
    <source>
        <dbReference type="Proteomes" id="UP000594468"/>
    </source>
</evidence>
<keyword evidence="1" id="KW-0560">Oxidoreductase</keyword>
<evidence type="ECO:0000256" key="1">
    <source>
        <dbReference type="ARBA" id="ARBA00023002"/>
    </source>
</evidence>
<sequence>MPSENVLGLSRNDYKGRKSTLCPGCGHDSISNQIISMAFDLGLEQHNLLKMSGIGCSSKTPAYFLGRSHGFNALHGRMPSVVTGALMANRELKAVAVSGDGDTGSIGMGQFKHVIRRNIPFVYIIENNGVYGLTKGQFSATADEGQELKYYGRNDLPAIDLALEAIIAGATFVARSFSGDAKQVQSLLQAAIRHKGIAVIDIISPCVTFNNSELSTKSYPYGKENEIPLHEIQVVAPDYVEAKEEITIGDYDAGEIIDVDMHDGTLVRLKKLGRDHDPRNRLQALTVLEEAQREELFLTGLIYYEEPRPTLAEAENLVPTGLVKLPAEALRPSADQLADVMASFR</sequence>